<dbReference type="GO" id="GO:0046872">
    <property type="term" value="F:metal ion binding"/>
    <property type="evidence" value="ECO:0007669"/>
    <property type="project" value="UniProtKB-KW"/>
</dbReference>
<evidence type="ECO:0000313" key="3">
    <source>
        <dbReference type="Proteomes" id="UP000236291"/>
    </source>
</evidence>
<gene>
    <name evidence="2" type="ORF">L195_g035658</name>
</gene>
<dbReference type="AlphaFoldDB" id="A0A2K3LMA6"/>
<name>A0A2K3LMA6_TRIPR</name>
<evidence type="ECO:0000256" key="1">
    <source>
        <dbReference type="ARBA" id="ARBA00022723"/>
    </source>
</evidence>
<dbReference type="SUPFAM" id="SSF51604">
    <property type="entry name" value="Enolase C-terminal domain-like"/>
    <property type="match status" value="1"/>
</dbReference>
<organism evidence="2 3">
    <name type="scientific">Trifolium pratense</name>
    <name type="common">Red clover</name>
    <dbReference type="NCBI Taxonomy" id="57577"/>
    <lineage>
        <taxon>Eukaryota</taxon>
        <taxon>Viridiplantae</taxon>
        <taxon>Streptophyta</taxon>
        <taxon>Embryophyta</taxon>
        <taxon>Tracheophyta</taxon>
        <taxon>Spermatophyta</taxon>
        <taxon>Magnoliopsida</taxon>
        <taxon>eudicotyledons</taxon>
        <taxon>Gunneridae</taxon>
        <taxon>Pentapetalae</taxon>
        <taxon>rosids</taxon>
        <taxon>fabids</taxon>
        <taxon>Fabales</taxon>
        <taxon>Fabaceae</taxon>
        <taxon>Papilionoideae</taxon>
        <taxon>50 kb inversion clade</taxon>
        <taxon>NPAAA clade</taxon>
        <taxon>Hologalegina</taxon>
        <taxon>IRL clade</taxon>
        <taxon>Trifolieae</taxon>
        <taxon>Trifolium</taxon>
    </lineage>
</organism>
<dbReference type="EMBL" id="ASHM01036402">
    <property type="protein sequence ID" value="PNX79671.1"/>
    <property type="molecule type" value="Genomic_DNA"/>
</dbReference>
<dbReference type="Proteomes" id="UP000236291">
    <property type="component" value="Unassembled WGS sequence"/>
</dbReference>
<feature type="non-terminal residue" evidence="2">
    <location>
        <position position="1"/>
    </location>
</feature>
<sequence length="144" mass="16410">DFCFFRALFSLAIWGENVLKLMAFSIRISELSTRWVRRKWTWNGEWGHAISVPAFTRLVLHIMHGGVPMDIAFPPSLITRALELYPPISRSCPDFIIPIVSSPEAAELASKYYKEGFKTLKLKVGKNLKADIEVLQAIRVVHPE</sequence>
<reference evidence="2 3" key="1">
    <citation type="journal article" date="2014" name="Am. J. Bot.">
        <title>Genome assembly and annotation for red clover (Trifolium pratense; Fabaceae).</title>
        <authorList>
            <person name="Istvanek J."/>
            <person name="Jaros M."/>
            <person name="Krenek A."/>
            <person name="Repkova J."/>
        </authorList>
    </citation>
    <scope>NUCLEOTIDE SEQUENCE [LARGE SCALE GENOMIC DNA]</scope>
    <source>
        <strain evidence="3">cv. Tatra</strain>
        <tissue evidence="2">Young leaves</tissue>
    </source>
</reference>
<reference evidence="2 3" key="2">
    <citation type="journal article" date="2017" name="Front. Plant Sci.">
        <title>Gene Classification and Mining of Molecular Markers Useful in Red Clover (Trifolium pratense) Breeding.</title>
        <authorList>
            <person name="Istvanek J."/>
            <person name="Dluhosova J."/>
            <person name="Dluhos P."/>
            <person name="Patkova L."/>
            <person name="Nedelnik J."/>
            <person name="Repkova J."/>
        </authorList>
    </citation>
    <scope>NUCLEOTIDE SEQUENCE [LARGE SCALE GENOMIC DNA]</scope>
    <source>
        <strain evidence="3">cv. Tatra</strain>
        <tissue evidence="2">Young leaves</tissue>
    </source>
</reference>
<proteinExistence type="predicted"/>
<keyword evidence="1" id="KW-0479">Metal-binding</keyword>
<protein>
    <submittedName>
        <fullName evidence="2">L-Ala-D/L-Glu epimerase</fullName>
    </submittedName>
</protein>
<dbReference type="Gene3D" id="3.20.20.120">
    <property type="entry name" value="Enolase-like C-terminal domain"/>
    <property type="match status" value="1"/>
</dbReference>
<dbReference type="PANTHER" id="PTHR48073:SF2">
    <property type="entry name" value="O-SUCCINYLBENZOATE SYNTHASE"/>
    <property type="match status" value="1"/>
</dbReference>
<dbReference type="PANTHER" id="PTHR48073">
    <property type="entry name" value="O-SUCCINYLBENZOATE SYNTHASE-RELATED"/>
    <property type="match status" value="1"/>
</dbReference>
<evidence type="ECO:0000313" key="2">
    <source>
        <dbReference type="EMBL" id="PNX79671.1"/>
    </source>
</evidence>
<comment type="caution">
    <text evidence="2">The sequence shown here is derived from an EMBL/GenBank/DDBJ whole genome shotgun (WGS) entry which is preliminary data.</text>
</comment>
<dbReference type="InterPro" id="IPR036849">
    <property type="entry name" value="Enolase-like_C_sf"/>
</dbReference>
<dbReference type="STRING" id="57577.A0A2K3LMA6"/>
<accession>A0A2K3LMA6</accession>